<feature type="domain" description="SCP2" evidence="1">
    <location>
        <begin position="40"/>
        <end position="136"/>
    </location>
</feature>
<gene>
    <name evidence="2" type="ORF">I9W95_08915</name>
</gene>
<name>A0ABS7ZRJ3_9GAMM</name>
<dbReference type="InterPro" id="IPR003033">
    <property type="entry name" value="SCP2_sterol-bd_dom"/>
</dbReference>
<evidence type="ECO:0000313" key="3">
    <source>
        <dbReference type="Proteomes" id="UP000714380"/>
    </source>
</evidence>
<sequence length="160" mass="18242">MPTENRALPGISYSLLKIMRIFCQKAPSSVQKAVISKMLNRILKPEIKSGDFSFLDKRVARIEIPDLDFCFSVTSDAKKLQVNIPAKAEEVRLRADLQSILDIVNRNADPDTLFFHRRLLITGDTELGLEIKNLLDRIDPAERLPERVSHLLKKIQLHTP</sequence>
<dbReference type="RefSeq" id="WP_225674011.1">
    <property type="nucleotide sequence ID" value="NZ_JAEDAH010000043.1"/>
</dbReference>
<organism evidence="2 3">
    <name type="scientific">Thalassolituus marinus</name>
    <dbReference type="NCBI Taxonomy" id="671053"/>
    <lineage>
        <taxon>Bacteria</taxon>
        <taxon>Pseudomonadati</taxon>
        <taxon>Pseudomonadota</taxon>
        <taxon>Gammaproteobacteria</taxon>
        <taxon>Oceanospirillales</taxon>
        <taxon>Oceanospirillaceae</taxon>
        <taxon>Thalassolituus</taxon>
    </lineage>
</organism>
<dbReference type="Pfam" id="PF02036">
    <property type="entry name" value="SCP2"/>
    <property type="match status" value="1"/>
</dbReference>
<evidence type="ECO:0000259" key="1">
    <source>
        <dbReference type="Pfam" id="PF02036"/>
    </source>
</evidence>
<protein>
    <submittedName>
        <fullName evidence="2">SCP2 sterol-binding domain-containing protein</fullName>
    </submittedName>
</protein>
<dbReference type="InterPro" id="IPR036527">
    <property type="entry name" value="SCP2_sterol-bd_dom_sf"/>
</dbReference>
<dbReference type="Proteomes" id="UP000714380">
    <property type="component" value="Unassembled WGS sequence"/>
</dbReference>
<dbReference type="SUPFAM" id="SSF55718">
    <property type="entry name" value="SCP-like"/>
    <property type="match status" value="1"/>
</dbReference>
<keyword evidence="3" id="KW-1185">Reference proteome</keyword>
<evidence type="ECO:0000313" key="2">
    <source>
        <dbReference type="EMBL" id="MCA6063728.1"/>
    </source>
</evidence>
<accession>A0ABS7ZRJ3</accession>
<reference evidence="2 3" key="1">
    <citation type="submission" date="2020-12" db="EMBL/GenBank/DDBJ databases">
        <title>Novel Thalassolituus-related marine hydrocarbonoclastic bacteria mediated algae-derived hydrocarbons mineralization in twilight zone of the northern South China Sea.</title>
        <authorList>
            <person name="Dong C."/>
        </authorList>
    </citation>
    <scope>NUCLEOTIDE SEQUENCE [LARGE SCALE GENOMIC DNA]</scope>
    <source>
        <strain evidence="2 3">IMCC1826</strain>
    </source>
</reference>
<dbReference type="EMBL" id="JAEDAH010000043">
    <property type="protein sequence ID" value="MCA6063728.1"/>
    <property type="molecule type" value="Genomic_DNA"/>
</dbReference>
<proteinExistence type="predicted"/>
<comment type="caution">
    <text evidence="2">The sequence shown here is derived from an EMBL/GenBank/DDBJ whole genome shotgun (WGS) entry which is preliminary data.</text>
</comment>